<dbReference type="EMBL" id="PXOH01000005">
    <property type="protein sequence ID" value="PSF38200.1"/>
    <property type="molecule type" value="Genomic_DNA"/>
</dbReference>
<sequence length="326" mass="37800">MSNFKKISQHHQEQKTWFKTTFRLKGSVIPSIFFRVMFCSFLALILAYAYAIGYKSVALPIDGTISSLVLGLLLVFRTNTAYERFWEGRKLWGELNNKIRNLTRAIWVFVVEESPEDRNRKISILYLLVAFAVATKLHLRDETNYSELKDLMTDKKYEKLKHMNHIPLEIAFLVGDYLQEQYQRNCLNSYQLTAMSKILDQMVDTLGGCERILRTPLPLAYSIHLKQLLFLYCLSLPFELVDRLQWSTPIVVGILSFTVFGIEEIGLEIENPFGKDPNDLPLDQICENIKINLEDLISFAPSVRNWSNNKSLVQQDAESEQPLLEY</sequence>
<proteinExistence type="inferred from homology"/>
<evidence type="ECO:0008006" key="12">
    <source>
        <dbReference type="Google" id="ProtNLM"/>
    </source>
</evidence>
<evidence type="ECO:0000256" key="4">
    <source>
        <dbReference type="ARBA" id="ARBA00022692"/>
    </source>
</evidence>
<keyword evidence="2" id="KW-0813">Transport</keyword>
<dbReference type="GO" id="GO:0005254">
    <property type="term" value="F:chloride channel activity"/>
    <property type="evidence" value="ECO:0007669"/>
    <property type="project" value="InterPro"/>
</dbReference>
<evidence type="ECO:0000256" key="9">
    <source>
        <dbReference type="SAM" id="Phobius"/>
    </source>
</evidence>
<keyword evidence="4 9" id="KW-0812">Transmembrane</keyword>
<dbReference type="PANTHER" id="PTHR33281:SF19">
    <property type="entry name" value="VOLTAGE-DEPENDENT ANION CHANNEL-FORMING PROTEIN YNEE"/>
    <property type="match status" value="1"/>
</dbReference>
<gene>
    <name evidence="10" type="ORF">C7H19_06935</name>
</gene>
<dbReference type="InterPro" id="IPR044669">
    <property type="entry name" value="YneE/VCCN1/2-like"/>
</dbReference>
<reference evidence="10 11" key="1">
    <citation type="submission" date="2018-03" db="EMBL/GenBank/DDBJ databases">
        <title>The ancient ancestry and fast evolution of plastids.</title>
        <authorList>
            <person name="Moore K.R."/>
            <person name="Magnabosco C."/>
            <person name="Momper L."/>
            <person name="Gold D.A."/>
            <person name="Bosak T."/>
            <person name="Fournier G.P."/>
        </authorList>
    </citation>
    <scope>NUCLEOTIDE SEQUENCE [LARGE SCALE GENOMIC DNA]</scope>
    <source>
        <strain evidence="10 11">CCALA 016</strain>
    </source>
</reference>
<accession>A0A2T1M0L0</accession>
<dbReference type="GO" id="GO:0005886">
    <property type="term" value="C:plasma membrane"/>
    <property type="evidence" value="ECO:0007669"/>
    <property type="project" value="UniProtKB-SubCell"/>
</dbReference>
<reference evidence="10 11" key="2">
    <citation type="submission" date="2018-03" db="EMBL/GenBank/DDBJ databases">
        <authorList>
            <person name="Keele B.F."/>
        </authorList>
    </citation>
    <scope>NUCLEOTIDE SEQUENCE [LARGE SCALE GENOMIC DNA]</scope>
    <source>
        <strain evidence="10 11">CCALA 016</strain>
    </source>
</reference>
<comment type="similarity">
    <text evidence="8">Belongs to the anion channel-forming bestrophin (TC 1.A.46) family.</text>
</comment>
<keyword evidence="3" id="KW-1003">Cell membrane</keyword>
<keyword evidence="11" id="KW-1185">Reference proteome</keyword>
<dbReference type="RefSeq" id="WP_106456165.1">
    <property type="nucleotide sequence ID" value="NZ_PXOH01000005.1"/>
</dbReference>
<protein>
    <recommendedName>
        <fullName evidence="12">Bestrophin</fullName>
    </recommendedName>
</protein>
<evidence type="ECO:0000256" key="5">
    <source>
        <dbReference type="ARBA" id="ARBA00022989"/>
    </source>
</evidence>
<dbReference type="Proteomes" id="UP000239001">
    <property type="component" value="Unassembled WGS sequence"/>
</dbReference>
<dbReference type="OrthoDB" id="445589at2"/>
<dbReference type="AlphaFoldDB" id="A0A2T1M0L0"/>
<evidence type="ECO:0000313" key="11">
    <source>
        <dbReference type="Proteomes" id="UP000239001"/>
    </source>
</evidence>
<feature type="transmembrane region" description="Helical" evidence="9">
    <location>
        <begin position="57"/>
        <end position="76"/>
    </location>
</feature>
<organism evidence="10 11">
    <name type="scientific">Aphanothece hegewaldii CCALA 016</name>
    <dbReference type="NCBI Taxonomy" id="2107694"/>
    <lineage>
        <taxon>Bacteria</taxon>
        <taxon>Bacillati</taxon>
        <taxon>Cyanobacteriota</taxon>
        <taxon>Cyanophyceae</taxon>
        <taxon>Oscillatoriophycideae</taxon>
        <taxon>Chroococcales</taxon>
        <taxon>Aphanothecaceae</taxon>
        <taxon>Aphanothece</taxon>
    </lineage>
</organism>
<comment type="caution">
    <text evidence="10">The sequence shown here is derived from an EMBL/GenBank/DDBJ whole genome shotgun (WGS) entry which is preliminary data.</text>
</comment>
<dbReference type="Pfam" id="PF25539">
    <property type="entry name" value="Bestrophin_2"/>
    <property type="match status" value="1"/>
</dbReference>
<dbReference type="PANTHER" id="PTHR33281">
    <property type="entry name" value="UPF0187 PROTEIN YNEE"/>
    <property type="match status" value="1"/>
</dbReference>
<feature type="transmembrane region" description="Helical" evidence="9">
    <location>
        <begin position="32"/>
        <end position="51"/>
    </location>
</feature>
<keyword evidence="7 9" id="KW-0472">Membrane</keyword>
<evidence type="ECO:0000256" key="6">
    <source>
        <dbReference type="ARBA" id="ARBA00023065"/>
    </source>
</evidence>
<evidence type="ECO:0000256" key="2">
    <source>
        <dbReference type="ARBA" id="ARBA00022448"/>
    </source>
</evidence>
<evidence type="ECO:0000256" key="1">
    <source>
        <dbReference type="ARBA" id="ARBA00004651"/>
    </source>
</evidence>
<evidence type="ECO:0000256" key="7">
    <source>
        <dbReference type="ARBA" id="ARBA00023136"/>
    </source>
</evidence>
<keyword evidence="6" id="KW-0406">Ion transport</keyword>
<evidence type="ECO:0000313" key="10">
    <source>
        <dbReference type="EMBL" id="PSF38200.1"/>
    </source>
</evidence>
<evidence type="ECO:0000256" key="8">
    <source>
        <dbReference type="ARBA" id="ARBA00034708"/>
    </source>
</evidence>
<name>A0A2T1M0L0_9CHRO</name>
<comment type="subcellular location">
    <subcellularLocation>
        <location evidence="1">Cell membrane</location>
        <topology evidence="1">Multi-pass membrane protein</topology>
    </subcellularLocation>
</comment>
<keyword evidence="5 9" id="KW-1133">Transmembrane helix</keyword>
<evidence type="ECO:0000256" key="3">
    <source>
        <dbReference type="ARBA" id="ARBA00022475"/>
    </source>
</evidence>